<dbReference type="InterPro" id="IPR044926">
    <property type="entry name" value="RGS_subdomain_2"/>
</dbReference>
<evidence type="ECO:0000256" key="2">
    <source>
        <dbReference type="SAM" id="Phobius"/>
    </source>
</evidence>
<name>A0A4P7NGI3_PYROR</name>
<dbReference type="AlphaFoldDB" id="A0A4P7NGI3"/>
<reference evidence="3 4" key="1">
    <citation type="journal article" date="2019" name="Mol. Biol. Evol.">
        <title>Blast fungal genomes show frequent chromosomal changes, gene gains and losses, and effector gene turnover.</title>
        <authorList>
            <person name="Gomez Luciano L.B."/>
            <person name="Jason Tsai I."/>
            <person name="Chuma I."/>
            <person name="Tosa Y."/>
            <person name="Chen Y.H."/>
            <person name="Li J.Y."/>
            <person name="Li M.Y."/>
            <person name="Jade Lu M.Y."/>
            <person name="Nakayashiki H."/>
            <person name="Li W.H."/>
        </authorList>
    </citation>
    <scope>NUCLEOTIDE SEQUENCE [LARGE SCALE GENOMIC DNA]</scope>
    <source>
        <strain evidence="3">MZ5-1-6</strain>
    </source>
</reference>
<feature type="compositionally biased region" description="Polar residues" evidence="1">
    <location>
        <begin position="19"/>
        <end position="31"/>
    </location>
</feature>
<feature type="transmembrane region" description="Helical" evidence="2">
    <location>
        <begin position="483"/>
        <end position="505"/>
    </location>
</feature>
<evidence type="ECO:0000313" key="3">
    <source>
        <dbReference type="EMBL" id="QBZ61013.1"/>
    </source>
</evidence>
<keyword evidence="2" id="KW-1133">Transmembrane helix</keyword>
<feature type="compositionally biased region" description="Basic and acidic residues" evidence="1">
    <location>
        <begin position="1"/>
        <end position="12"/>
    </location>
</feature>
<dbReference type="Gene3D" id="1.10.167.10">
    <property type="entry name" value="Regulator of G-protein Signalling 4, domain 2"/>
    <property type="match status" value="1"/>
</dbReference>
<dbReference type="PANTHER" id="PTHR39466">
    <property type="entry name" value="RGS DOMAIN-CONTAINING PROTEIN"/>
    <property type="match status" value="1"/>
</dbReference>
<dbReference type="EMBL" id="CP034207">
    <property type="protein sequence ID" value="QBZ61013.1"/>
    <property type="molecule type" value="Genomic_DNA"/>
</dbReference>
<evidence type="ECO:0000256" key="1">
    <source>
        <dbReference type="SAM" id="MobiDB-lite"/>
    </source>
</evidence>
<feature type="region of interest" description="Disordered" evidence="1">
    <location>
        <begin position="359"/>
        <end position="379"/>
    </location>
</feature>
<protein>
    <submittedName>
        <fullName evidence="3">Uncharacterized protein</fullName>
    </submittedName>
</protein>
<dbReference type="InterPro" id="IPR036305">
    <property type="entry name" value="RGS_sf"/>
</dbReference>
<keyword evidence="2" id="KW-0812">Transmembrane</keyword>
<accession>A0A4P7NGI3</accession>
<feature type="region of interest" description="Disordered" evidence="1">
    <location>
        <begin position="1"/>
        <end position="31"/>
    </location>
</feature>
<feature type="region of interest" description="Disordered" evidence="1">
    <location>
        <begin position="305"/>
        <end position="345"/>
    </location>
</feature>
<sequence length="518" mass="57624">MAEPFKPDRVRAAEPASKDSPSGPSFSDLVKNQTKSPLSLSEFMDYLIYIEHNAENLQFFLWYSDYVQRWSRLPRRQKSASPPWTTDCGDEAERLRTCPLAAHKRANSEKMTNILAILDRVSEKEEFGPPSRKSISETGLSERGENKDFVTSVRLHEYAKQPFRDELTRVARTYIEKGAPRQLKLSDGDRASILEGLQHTTHPTAILPAFTMSSNILREFSHPSFIKWSLYRNANKPRINFTRSMAAVFIVMGLGFDVILTVSGLSTYLRVLGILLLWPGITWLAAAAKGLCLELHFQRLRQQRPWEAQQPNRDSRLENAGLQDPSVDGHDGTGKGASLPSHSRSQSYQNSWYGWQAKNDRLSPDSSNHNSPAGHRPSVTVNVSASVTHSARTEYDVARPVSVVGFSTVITGGHDKSRGHASTVSGVDPPWKQSMQPLGPSNDYSREAWYREEGGSRPSLLRRVFAGTVATRNRDLHLMQDRLVLRAVVLGGLVSAIITCGFLFLPGGNHLSGVGSTS</sequence>
<feature type="transmembrane region" description="Helical" evidence="2">
    <location>
        <begin position="271"/>
        <end position="292"/>
    </location>
</feature>
<feature type="transmembrane region" description="Helical" evidence="2">
    <location>
        <begin position="245"/>
        <end position="265"/>
    </location>
</feature>
<gene>
    <name evidence="3" type="ORF">PoMZ_07959</name>
</gene>
<organism evidence="3 4">
    <name type="scientific">Pyricularia oryzae</name>
    <name type="common">Rice blast fungus</name>
    <name type="synonym">Magnaporthe oryzae</name>
    <dbReference type="NCBI Taxonomy" id="318829"/>
    <lineage>
        <taxon>Eukaryota</taxon>
        <taxon>Fungi</taxon>
        <taxon>Dikarya</taxon>
        <taxon>Ascomycota</taxon>
        <taxon>Pezizomycotina</taxon>
        <taxon>Sordariomycetes</taxon>
        <taxon>Sordariomycetidae</taxon>
        <taxon>Magnaporthales</taxon>
        <taxon>Pyriculariaceae</taxon>
        <taxon>Pyricularia</taxon>
    </lineage>
</organism>
<dbReference type="SUPFAM" id="SSF48097">
    <property type="entry name" value="Regulator of G-protein signaling, RGS"/>
    <property type="match status" value="1"/>
</dbReference>
<dbReference type="PANTHER" id="PTHR39466:SF1">
    <property type="entry name" value="RGS DOMAIN-CONTAINING PROTEIN"/>
    <property type="match status" value="1"/>
</dbReference>
<evidence type="ECO:0000313" key="4">
    <source>
        <dbReference type="Proteomes" id="UP000294847"/>
    </source>
</evidence>
<keyword evidence="2" id="KW-0472">Membrane</keyword>
<dbReference type="Proteomes" id="UP000294847">
    <property type="component" value="Chromosome 4"/>
</dbReference>
<proteinExistence type="predicted"/>